<dbReference type="Gene3D" id="1.10.418.20">
    <property type="match status" value="2"/>
</dbReference>
<dbReference type="InterPro" id="IPR051947">
    <property type="entry name" value="Sentrin-specific_protease"/>
</dbReference>
<feature type="compositionally biased region" description="Basic and acidic residues" evidence="6">
    <location>
        <begin position="1637"/>
        <end position="1646"/>
    </location>
</feature>
<feature type="compositionally biased region" description="Basic and acidic residues" evidence="6">
    <location>
        <begin position="1796"/>
        <end position="1808"/>
    </location>
</feature>
<feature type="region of interest" description="Disordered" evidence="6">
    <location>
        <begin position="544"/>
        <end position="712"/>
    </location>
</feature>
<feature type="region of interest" description="Disordered" evidence="6">
    <location>
        <begin position="1128"/>
        <end position="1173"/>
    </location>
</feature>
<dbReference type="GO" id="GO:0070139">
    <property type="term" value="F:SUMO-specific endopeptidase activity"/>
    <property type="evidence" value="ECO:0007669"/>
    <property type="project" value="TreeGrafter"/>
</dbReference>
<feature type="compositionally biased region" description="Basic and acidic residues" evidence="6">
    <location>
        <begin position="1139"/>
        <end position="1149"/>
    </location>
</feature>
<feature type="region of interest" description="Disordered" evidence="6">
    <location>
        <begin position="1187"/>
        <end position="1266"/>
    </location>
</feature>
<organism evidence="8 9">
    <name type="scientific">Marssonina brunnea f. sp. multigermtubi (strain MB_m1)</name>
    <name type="common">Marssonina leaf spot fungus</name>
    <dbReference type="NCBI Taxonomy" id="1072389"/>
    <lineage>
        <taxon>Eukaryota</taxon>
        <taxon>Fungi</taxon>
        <taxon>Dikarya</taxon>
        <taxon>Ascomycota</taxon>
        <taxon>Pezizomycotina</taxon>
        <taxon>Leotiomycetes</taxon>
        <taxon>Helotiales</taxon>
        <taxon>Drepanopezizaceae</taxon>
        <taxon>Drepanopeziza</taxon>
    </lineage>
</organism>
<dbReference type="Proteomes" id="UP000006753">
    <property type="component" value="Unassembled WGS sequence"/>
</dbReference>
<dbReference type="OrthoDB" id="442460at2759"/>
<dbReference type="InterPro" id="IPR038765">
    <property type="entry name" value="Papain-like_cys_pep_sf"/>
</dbReference>
<feature type="domain" description="Ubiquitin-like protease family profile" evidence="7">
    <location>
        <begin position="1016"/>
        <end position="1345"/>
    </location>
</feature>
<feature type="region of interest" description="Disordered" evidence="6">
    <location>
        <begin position="867"/>
        <end position="902"/>
    </location>
</feature>
<feature type="compositionally biased region" description="Basic and acidic residues" evidence="6">
    <location>
        <begin position="1752"/>
        <end position="1767"/>
    </location>
</feature>
<keyword evidence="5" id="KW-0378">Hydrolase</keyword>
<feature type="region of interest" description="Disordered" evidence="6">
    <location>
        <begin position="160"/>
        <end position="215"/>
    </location>
</feature>
<dbReference type="SUPFAM" id="SSF54001">
    <property type="entry name" value="Cysteine proteinases"/>
    <property type="match status" value="1"/>
</dbReference>
<feature type="compositionally biased region" description="Basic and acidic residues" evidence="6">
    <location>
        <begin position="947"/>
        <end position="962"/>
    </location>
</feature>
<dbReference type="HOGENOM" id="CLU_237682_0_0_1"/>
<protein>
    <submittedName>
        <fullName evidence="8">Ulp1 protease family protein</fullName>
    </submittedName>
</protein>
<feature type="compositionally biased region" description="Basic and acidic residues" evidence="6">
    <location>
        <begin position="656"/>
        <end position="666"/>
    </location>
</feature>
<dbReference type="InParanoid" id="K1XLK7"/>
<evidence type="ECO:0000256" key="4">
    <source>
        <dbReference type="ARBA" id="ARBA00022786"/>
    </source>
</evidence>
<keyword evidence="3 8" id="KW-0645">Protease</keyword>
<evidence type="ECO:0000256" key="6">
    <source>
        <dbReference type="SAM" id="MobiDB-lite"/>
    </source>
</evidence>
<feature type="region of interest" description="Disordered" evidence="6">
    <location>
        <begin position="939"/>
        <end position="994"/>
    </location>
</feature>
<feature type="compositionally biased region" description="Basic and acidic residues" evidence="6">
    <location>
        <begin position="457"/>
        <end position="466"/>
    </location>
</feature>
<feature type="compositionally biased region" description="Basic and acidic residues" evidence="6">
    <location>
        <begin position="245"/>
        <end position="259"/>
    </location>
</feature>
<feature type="compositionally biased region" description="Polar residues" evidence="6">
    <location>
        <begin position="181"/>
        <end position="197"/>
    </location>
</feature>
<sequence length="1818" mass="201874">MAESKVSLIDQVIRNLQPFLSDRNREDGTQDPNINMPPQVSSSPGAQSNGGRKLETVTNIPRPESKSEAEAAKSIAAMLNVQGHKSVEDLPVHLGLGTRLDAGTNHERKPDDDLPAISQPHHHHQQITTREYLLESSHSRRALSKEIDIEACAREGDLKYKGEDQNQGPSAADEVGEMSERSSGTKRQTRNSSQSQARFAESTGPVAYDTDTLGTVDDEGKKVKEVVAEQFFPVISVRRVTPPPRDLRSAQKQSAEKQRNTAGSVDLTKEEINASSPEAHDDKAHDDKAHDDKAATKSDDALESQSEWRRRMQIRYFGTSTCAPDYGPIASAPKSAKEVEEVEEMVYYYWESMGPCANVEKPRNLGGGVQPINRLANKTTIPANKSLKPKTFDLTSGPEHDASRQPPSKRQRVEGTTHGTAIDIEETPQPSSHRATSSQRSGHSRERNGSGRTFSLGERRVPEQQKVESFMKVPRGRKDRKKRANGSTERYPSAASRQNTEEPFSALTGSLDKPPTVISGPHRFSNSFIERHQDNADDPIFDEETETVSTSKKAGPMSNRDTGPKFQDASSHEFTLKPKFSGNTRLRQAQENFKAGPSRTSTGETSWHFADPGPRGMGVSSLHSVSSSAVPIASRAAKQQINKSDHDSEIDELVDPDLHPAHELLKSHKIQKQSPANSNEENSRKQSFTVDESSEDETGKSADIAPTKYGSSKTKAKNVLGEELYKVSQFFSESNDWLLKELTRSGVLKHDKNSGLLAFAAEDTPRIEFSSNKVERIESCRTSSKMVIHKPRDQDGAPKLYIEFGSSDLCQQLYEELKSIHPNIRAITRMEEYLDNAFKHVPSKLHQRKSRQALLSAEPDDLRLAKANSQRRQKANGLWDRGPRISEKHDDAYQQEGKPVRGTRVSAGLAKKMGGCPDSPDLLKGPHVRKNDELSALTFYGDSSRATPKESFARKTRSREFSSHGAPSAPAPRQPRLQRSPTPDPPRWTVQNKGWEKKYWPNGNSVIYPSEGKNKASVDRQDIERLDEGEFLNDNLIVFYLRWLEHRLGQERPDLAKRIYFHNTFFYERLTKSARGKPGGINHEAVARWTSKVDLLQYDYIVIPVNETVHWYVAIICNAPKLLEECSKEAPSPPIQNKTSEDESKEPRSQDGSTSRLPSPQYLPGKLPASDSSIAVDTNTMDLSLENYGKKSPVRGGEHDRNLINDAPGAVEGTGLEIDDAPPANITSDVMPDPTNAPPANVVSDLPPDLIETDQSQTKQVRRRSTAPIRKYDPTEPRIITLDSLGIAHSPTCSNLKKYLIQEIKDKKNIEIKDPGNLGMTAKGIPQQDNHCDCGLFLLTYIEQFLQKPDQFIEGILQGSLRDYVTIDDDQEWPPASKMRNDIRELLFDLQRKQAEAEAERKAKAKSKKASKTPEKDASALTSNTASREASKSNGTSPVPDEAQISPGRFVAKPVQTLENSEKRQRSKLAVSPENGDSELLDPSGLAKLDALEAPTEEVRGKSQKTTSGEPNLLTRVLSKAARALFGGLDKDSAIILGAEGAPYEILDDSTQDVDANEALMPAKRTTIQMHSDRLGQRKQSQSAKRSREKEEIPDSQEDVPEYRVLHHPPPLSSPHEIGENEWKKGKHKSFSSPTSEQEHSFTDRLKRSRHNAMATGRLESPSHLSEEHEESIGGELHEIQEHNVSVAEDDELQLVSTTPKIQAGVGGHASATQEGDDVDWHFSKRPPPDASLLESSSPPVAYSQTPTTAKRGREDRSEDRSEDRRALQLSPATVKKQKRDDGNPRQGRRRSPFKPLERRGPMIRDPSDLQIIGSSAL</sequence>
<dbReference type="PANTHER" id="PTHR46896">
    <property type="entry name" value="SENTRIN-SPECIFIC PROTEASE"/>
    <property type="match status" value="1"/>
</dbReference>
<feature type="compositionally biased region" description="Polar residues" evidence="6">
    <location>
        <begin position="485"/>
        <end position="502"/>
    </location>
</feature>
<dbReference type="PROSITE" id="PS50600">
    <property type="entry name" value="ULP_PROTEASE"/>
    <property type="match status" value="1"/>
</dbReference>
<dbReference type="OMA" id="AHDDKAH"/>
<keyword evidence="2" id="KW-0597">Phosphoprotein</keyword>
<feature type="compositionally biased region" description="Basic and acidic residues" evidence="6">
    <location>
        <begin position="267"/>
        <end position="307"/>
    </location>
</feature>
<feature type="region of interest" description="Disordered" evidence="6">
    <location>
        <begin position="1566"/>
        <end position="1818"/>
    </location>
</feature>
<dbReference type="Gene3D" id="3.30.310.130">
    <property type="entry name" value="Ubiquitin-related"/>
    <property type="match status" value="1"/>
</dbReference>
<dbReference type="KEGG" id="mbe:MBM_08437"/>
<dbReference type="EMBL" id="JH921450">
    <property type="protein sequence ID" value="EKD13354.1"/>
    <property type="molecule type" value="Genomic_DNA"/>
</dbReference>
<feature type="region of interest" description="Disordered" evidence="6">
    <location>
        <begin position="17"/>
        <end position="69"/>
    </location>
</feature>
<keyword evidence="4" id="KW-0833">Ubl conjugation pathway</keyword>
<feature type="region of interest" description="Disordered" evidence="6">
    <location>
        <begin position="377"/>
        <end position="523"/>
    </location>
</feature>
<dbReference type="PANTHER" id="PTHR46896:SF3">
    <property type="entry name" value="FI06413P-RELATED"/>
    <property type="match status" value="1"/>
</dbReference>
<dbReference type="GO" id="GO:0005737">
    <property type="term" value="C:cytoplasm"/>
    <property type="evidence" value="ECO:0007669"/>
    <property type="project" value="TreeGrafter"/>
</dbReference>
<dbReference type="GO" id="GO:0006508">
    <property type="term" value="P:proteolysis"/>
    <property type="evidence" value="ECO:0007669"/>
    <property type="project" value="UniProtKB-KW"/>
</dbReference>
<name>K1XLK7_MARBU</name>
<dbReference type="InterPro" id="IPR003653">
    <property type="entry name" value="Peptidase_C48_C"/>
</dbReference>
<dbReference type="STRING" id="1072389.K1XLK7"/>
<evidence type="ECO:0000313" key="8">
    <source>
        <dbReference type="EMBL" id="EKD13354.1"/>
    </source>
</evidence>
<evidence type="ECO:0000256" key="5">
    <source>
        <dbReference type="ARBA" id="ARBA00022801"/>
    </source>
</evidence>
<evidence type="ECO:0000256" key="3">
    <source>
        <dbReference type="ARBA" id="ARBA00022670"/>
    </source>
</evidence>
<proteinExistence type="inferred from homology"/>
<comment type="similarity">
    <text evidence="1">Belongs to the peptidase C48 family.</text>
</comment>
<feature type="compositionally biased region" description="Low complexity" evidence="6">
    <location>
        <begin position="619"/>
        <end position="630"/>
    </location>
</feature>
<accession>K1XLK7</accession>
<feature type="compositionally biased region" description="Basic residues" evidence="6">
    <location>
        <begin position="474"/>
        <end position="484"/>
    </location>
</feature>
<evidence type="ECO:0000313" key="9">
    <source>
        <dbReference type="Proteomes" id="UP000006753"/>
    </source>
</evidence>
<evidence type="ECO:0000256" key="2">
    <source>
        <dbReference type="ARBA" id="ARBA00022553"/>
    </source>
</evidence>
<feature type="compositionally biased region" description="Polar residues" evidence="6">
    <location>
        <begin position="30"/>
        <end position="50"/>
    </location>
</feature>
<feature type="compositionally biased region" description="Polar residues" evidence="6">
    <location>
        <begin position="1734"/>
        <end position="1749"/>
    </location>
</feature>
<feature type="compositionally biased region" description="Polar residues" evidence="6">
    <location>
        <begin position="1420"/>
        <end position="1437"/>
    </location>
</feature>
<dbReference type="GO" id="GO:0016926">
    <property type="term" value="P:protein desumoylation"/>
    <property type="evidence" value="ECO:0007669"/>
    <property type="project" value="TreeGrafter"/>
</dbReference>
<feature type="compositionally biased region" description="Polar residues" evidence="6">
    <location>
        <begin position="581"/>
        <end position="591"/>
    </location>
</feature>
<feature type="compositionally biased region" description="Polar residues" evidence="6">
    <location>
        <begin position="428"/>
        <end position="441"/>
    </location>
</feature>
<dbReference type="Pfam" id="PF02902">
    <property type="entry name" value="Peptidase_C48"/>
    <property type="match status" value="1"/>
</dbReference>
<feature type="region of interest" description="Disordered" evidence="6">
    <location>
        <begin position="241"/>
        <end position="307"/>
    </location>
</feature>
<reference evidence="8 9" key="1">
    <citation type="journal article" date="2012" name="BMC Genomics">
        <title>Sequencing the genome of Marssonina brunnea reveals fungus-poplar co-evolution.</title>
        <authorList>
            <person name="Zhu S."/>
            <person name="Cao Y.-Z."/>
            <person name="Jiang C."/>
            <person name="Tan B.-Y."/>
            <person name="Wang Z."/>
            <person name="Feng S."/>
            <person name="Zhang L."/>
            <person name="Su X.-H."/>
            <person name="Brejova B."/>
            <person name="Vinar T."/>
            <person name="Xu M."/>
            <person name="Wang M.-X."/>
            <person name="Zhang S.-G."/>
            <person name="Huang M.-R."/>
            <person name="Wu R."/>
            <person name="Zhou Y."/>
        </authorList>
    </citation>
    <scope>NUCLEOTIDE SEQUENCE [LARGE SCALE GENOMIC DNA]</scope>
    <source>
        <strain evidence="8 9">MB_m1</strain>
    </source>
</reference>
<dbReference type="GO" id="GO:0005634">
    <property type="term" value="C:nucleus"/>
    <property type="evidence" value="ECO:0007669"/>
    <property type="project" value="TreeGrafter"/>
</dbReference>
<keyword evidence="9" id="KW-1185">Reference proteome</keyword>
<evidence type="ECO:0000259" key="7">
    <source>
        <dbReference type="PROSITE" id="PS50600"/>
    </source>
</evidence>
<dbReference type="eggNOG" id="KOG0779">
    <property type="taxonomic scope" value="Eukaryota"/>
</dbReference>
<feature type="region of interest" description="Disordered" evidence="6">
    <location>
        <begin position="101"/>
        <end position="127"/>
    </location>
</feature>
<evidence type="ECO:0000256" key="1">
    <source>
        <dbReference type="ARBA" id="ARBA00005234"/>
    </source>
</evidence>
<feature type="compositionally biased region" description="Polar residues" evidence="6">
    <location>
        <begin position="672"/>
        <end position="691"/>
    </location>
</feature>
<feature type="region of interest" description="Disordered" evidence="6">
    <location>
        <begin position="1398"/>
        <end position="1483"/>
    </location>
</feature>
<feature type="compositionally biased region" description="Basic and acidic residues" evidence="6">
    <location>
        <begin position="881"/>
        <end position="892"/>
    </location>
</feature>
<gene>
    <name evidence="8" type="ORF">MBM_08437</name>
</gene>